<dbReference type="GeneID" id="24795120"/>
<dbReference type="HOGENOM" id="CLU_2747934_0_0_2"/>
<organism evidence="1 2">
    <name type="scientific">Archaeoglobus fulgidus DSM 8774</name>
    <dbReference type="NCBI Taxonomy" id="1344584"/>
    <lineage>
        <taxon>Archaea</taxon>
        <taxon>Methanobacteriati</taxon>
        <taxon>Methanobacteriota</taxon>
        <taxon>Archaeoglobi</taxon>
        <taxon>Archaeoglobales</taxon>
        <taxon>Archaeoglobaceae</taxon>
        <taxon>Archaeoglobus</taxon>
    </lineage>
</organism>
<proteinExistence type="predicted"/>
<dbReference type="EMBL" id="CP006577">
    <property type="protein sequence ID" value="AIG98381.1"/>
    <property type="molecule type" value="Genomic_DNA"/>
</dbReference>
<accession>A0A075WEG0</accession>
<evidence type="ECO:0000313" key="2">
    <source>
        <dbReference type="Proteomes" id="UP000028501"/>
    </source>
</evidence>
<protein>
    <submittedName>
        <fullName evidence="1">Uncharacterized protein</fullName>
    </submittedName>
</protein>
<evidence type="ECO:0000313" key="1">
    <source>
        <dbReference type="EMBL" id="AIG98381.1"/>
    </source>
</evidence>
<dbReference type="AlphaFoldDB" id="A0A075WEG0"/>
<gene>
    <name evidence="1" type="ORF">AFULGI_00016190</name>
</gene>
<reference evidence="1 2" key="1">
    <citation type="submission" date="2013-07" db="EMBL/GenBank/DDBJ databases">
        <title>Genome of Archaeoglobus fulgidus.</title>
        <authorList>
            <person name="Fiebig A."/>
            <person name="Birkeland N.-K."/>
        </authorList>
    </citation>
    <scope>NUCLEOTIDE SEQUENCE [LARGE SCALE GENOMIC DNA]</scope>
    <source>
        <strain evidence="1 2">DSM 8774</strain>
    </source>
</reference>
<dbReference type="Proteomes" id="UP000028501">
    <property type="component" value="Chromosome"/>
</dbReference>
<name>A0A075WEG0_ARCFL</name>
<dbReference type="KEGG" id="afg:AFULGI_00016190"/>
<dbReference type="RefSeq" id="WP_156029540.1">
    <property type="nucleotide sequence ID" value="NZ_CP006577.1"/>
</dbReference>
<sequence>MNCPIMGTSQLKKKLEKILSRYGVKEPEEIERKIERGELPEHPAYEDFLSALALKNYLEGKSVDKKANQV</sequence>